<evidence type="ECO:0000259" key="5">
    <source>
        <dbReference type="Pfam" id="PF06441"/>
    </source>
</evidence>
<dbReference type="GO" id="GO:0004301">
    <property type="term" value="F:epoxide hydrolase activity"/>
    <property type="evidence" value="ECO:0007669"/>
    <property type="project" value="TreeGrafter"/>
</dbReference>
<comment type="similarity">
    <text evidence="1">Belongs to the peptidase S33 family.</text>
</comment>
<evidence type="ECO:0000256" key="1">
    <source>
        <dbReference type="ARBA" id="ARBA00010088"/>
    </source>
</evidence>
<feature type="domain" description="Epoxide hydrolase N-terminal" evidence="5">
    <location>
        <begin position="6"/>
        <end position="118"/>
    </location>
</feature>
<dbReference type="EMBL" id="KI968845">
    <property type="protein sequence ID" value="EUN21512.1"/>
    <property type="molecule type" value="Genomic_DNA"/>
</dbReference>
<name>W7EBM5_BIPV3</name>
<dbReference type="InterPro" id="IPR000639">
    <property type="entry name" value="Epox_hydrolase-like"/>
</dbReference>
<evidence type="ECO:0000313" key="6">
    <source>
        <dbReference type="EMBL" id="EUN21512.1"/>
    </source>
</evidence>
<evidence type="ECO:0000256" key="2">
    <source>
        <dbReference type="ARBA" id="ARBA00022797"/>
    </source>
</evidence>
<organism evidence="6 7">
    <name type="scientific">Bipolaris victoriae (strain FI3)</name>
    <name type="common">Victoria blight of oats agent</name>
    <name type="synonym">Cochliobolus victoriae</name>
    <dbReference type="NCBI Taxonomy" id="930091"/>
    <lineage>
        <taxon>Eukaryota</taxon>
        <taxon>Fungi</taxon>
        <taxon>Dikarya</taxon>
        <taxon>Ascomycota</taxon>
        <taxon>Pezizomycotina</taxon>
        <taxon>Dothideomycetes</taxon>
        <taxon>Pleosporomycetidae</taxon>
        <taxon>Pleosporales</taxon>
        <taxon>Pleosporineae</taxon>
        <taxon>Pleosporaceae</taxon>
        <taxon>Bipolaris</taxon>
    </lineage>
</organism>
<evidence type="ECO:0000313" key="7">
    <source>
        <dbReference type="Proteomes" id="UP000054337"/>
    </source>
</evidence>
<sequence length="403" mass="46461">MAQTEVKSFKINIPDTEIDLVRKKLELARFPKGLDEAEWAEDNGITPQFMRGIVQFWIKEYDWRKEEAKINEMPQFTTVMELGDFGSFPVHFVHARSKVEHARPLIFLHGWPGSIIEVQKILPDLLAAGYHVVAPSLIGFVFSGYTKKAGFDYGHQAEIFHNLMQRLGYEKYAVQGGDWGAIVARAIAVQFPENAQVLHTNVVSLAASFSLKFESGERTDRYVVKAFPRPPENADELTYSEFEQAGLKRGEWFRTNETAYQQVQITKPRTFGFAMHDSPVGFLAWMADKLISWTDNYPWTFTELITWTSLHYFPGPTTGFNMYRENIKLVLEPPARLGNSVVTIPFGFSAFAKELLLPPRSWLEKDHNLVYWKEHARGGHFAAYELHHEFVDDLIEFLQKFWK</sequence>
<dbReference type="HOGENOM" id="CLU_019414_0_2_1"/>
<dbReference type="RefSeq" id="XP_014551086.1">
    <property type="nucleotide sequence ID" value="XM_014695600.1"/>
</dbReference>
<proteinExistence type="inferred from homology"/>
<dbReference type="GO" id="GO:0097176">
    <property type="term" value="P:epoxide metabolic process"/>
    <property type="evidence" value="ECO:0007669"/>
    <property type="project" value="TreeGrafter"/>
</dbReference>
<dbReference type="Proteomes" id="UP000054337">
    <property type="component" value="Unassembled WGS sequence"/>
</dbReference>
<evidence type="ECO:0000256" key="4">
    <source>
        <dbReference type="PIRSR" id="PIRSR001112-1"/>
    </source>
</evidence>
<dbReference type="AlphaFoldDB" id="W7EBM5"/>
<feature type="active site" description="Proton acceptor" evidence="4">
    <location>
        <position position="380"/>
    </location>
</feature>
<dbReference type="GeneID" id="26254756"/>
<dbReference type="InterPro" id="IPR010497">
    <property type="entry name" value="Epoxide_hydro_N"/>
</dbReference>
<gene>
    <name evidence="6" type="ORF">COCVIDRAFT_31335</name>
</gene>
<keyword evidence="7" id="KW-1185">Reference proteome</keyword>
<reference evidence="6 7" key="1">
    <citation type="journal article" date="2013" name="PLoS Genet.">
        <title>Comparative genome structure, secondary metabolite, and effector coding capacity across Cochliobolus pathogens.</title>
        <authorList>
            <person name="Condon B.J."/>
            <person name="Leng Y."/>
            <person name="Wu D."/>
            <person name="Bushley K.E."/>
            <person name="Ohm R.A."/>
            <person name="Otillar R."/>
            <person name="Martin J."/>
            <person name="Schackwitz W."/>
            <person name="Grimwood J."/>
            <person name="MohdZainudin N."/>
            <person name="Xue C."/>
            <person name="Wang R."/>
            <person name="Manning V.A."/>
            <person name="Dhillon B."/>
            <person name="Tu Z.J."/>
            <person name="Steffenson B.J."/>
            <person name="Salamov A."/>
            <person name="Sun H."/>
            <person name="Lowry S."/>
            <person name="LaButti K."/>
            <person name="Han J."/>
            <person name="Copeland A."/>
            <person name="Lindquist E."/>
            <person name="Barry K."/>
            <person name="Schmutz J."/>
            <person name="Baker S.E."/>
            <person name="Ciuffetti L.M."/>
            <person name="Grigoriev I.V."/>
            <person name="Zhong S."/>
            <person name="Turgeon B.G."/>
        </authorList>
    </citation>
    <scope>NUCLEOTIDE SEQUENCE [LARGE SCALE GENOMIC DNA]</scope>
    <source>
        <strain evidence="6 7">FI3</strain>
    </source>
</reference>
<dbReference type="PANTHER" id="PTHR21661:SF35">
    <property type="entry name" value="EPOXIDE HYDROLASE"/>
    <property type="match status" value="1"/>
</dbReference>
<feature type="active site" description="Nucleophile" evidence="4">
    <location>
        <position position="178"/>
    </location>
</feature>
<evidence type="ECO:0000256" key="3">
    <source>
        <dbReference type="ARBA" id="ARBA00022801"/>
    </source>
</evidence>
<dbReference type="PRINTS" id="PR00412">
    <property type="entry name" value="EPOXHYDRLASE"/>
</dbReference>
<keyword evidence="2" id="KW-0058">Aromatic hydrocarbons catabolism</keyword>
<dbReference type="Gene3D" id="3.40.50.1820">
    <property type="entry name" value="alpha/beta hydrolase"/>
    <property type="match status" value="1"/>
</dbReference>
<accession>W7EBM5</accession>
<dbReference type="PIRSF" id="PIRSF001112">
    <property type="entry name" value="Epoxide_hydrolase"/>
    <property type="match status" value="1"/>
</dbReference>
<dbReference type="SUPFAM" id="SSF53474">
    <property type="entry name" value="alpha/beta-Hydrolases"/>
    <property type="match status" value="1"/>
</dbReference>
<keyword evidence="3" id="KW-0378">Hydrolase</keyword>
<protein>
    <recommendedName>
        <fullName evidence="5">Epoxide hydrolase N-terminal domain-containing protein</fullName>
    </recommendedName>
</protein>
<dbReference type="InterPro" id="IPR016292">
    <property type="entry name" value="Epoxide_hydrolase"/>
</dbReference>
<dbReference type="OrthoDB" id="7130006at2759"/>
<dbReference type="InterPro" id="IPR029058">
    <property type="entry name" value="AB_hydrolase_fold"/>
</dbReference>
<dbReference type="Pfam" id="PF06441">
    <property type="entry name" value="EHN"/>
    <property type="match status" value="1"/>
</dbReference>
<dbReference type="PANTHER" id="PTHR21661">
    <property type="entry name" value="EPOXIDE HYDROLASE 1-RELATED"/>
    <property type="match status" value="1"/>
</dbReference>
<feature type="active site" description="Proton donor" evidence="4">
    <location>
        <position position="323"/>
    </location>
</feature>